<protein>
    <recommendedName>
        <fullName evidence="4">Lipoprotein</fullName>
    </recommendedName>
</protein>
<dbReference type="Gene3D" id="2.130.10.10">
    <property type="entry name" value="YVTN repeat-like/Quinoprotein amine dehydrogenase"/>
    <property type="match status" value="1"/>
</dbReference>
<dbReference type="EMBL" id="JARAYU010000011">
    <property type="protein sequence ID" value="MDX3703649.1"/>
    <property type="molecule type" value="Genomic_DNA"/>
</dbReference>
<dbReference type="InterPro" id="IPR015943">
    <property type="entry name" value="WD40/YVTN_repeat-like_dom_sf"/>
</dbReference>
<name>A0ABU4NMU4_9ACTN</name>
<comment type="caution">
    <text evidence="2">The sequence shown here is derived from an EMBL/GenBank/DDBJ whole genome shotgun (WGS) entry which is preliminary data.</text>
</comment>
<dbReference type="PROSITE" id="PS51257">
    <property type="entry name" value="PROKAR_LIPOPROTEIN"/>
    <property type="match status" value="1"/>
</dbReference>
<reference evidence="2 3" key="1">
    <citation type="journal article" date="2023" name="Microb. Genom.">
        <title>Mesoterricola silvestris gen. nov., sp. nov., Mesoterricola sediminis sp. nov., Geothrix oryzae sp. nov., Geothrix edaphica sp. nov., Geothrix rubra sp. nov., and Geothrix limicola sp. nov., six novel members of Acidobacteriota isolated from soils.</title>
        <authorList>
            <person name="Weisberg A.J."/>
            <person name="Pearce E."/>
            <person name="Kramer C.G."/>
            <person name="Chang J.H."/>
            <person name="Clarke C.R."/>
        </authorList>
    </citation>
    <scope>NUCLEOTIDE SEQUENCE [LARGE SCALE GENOMIC DNA]</scope>
    <source>
        <strain evidence="2 3">ID09-01A</strain>
    </source>
</reference>
<evidence type="ECO:0008006" key="4">
    <source>
        <dbReference type="Google" id="ProtNLM"/>
    </source>
</evidence>
<evidence type="ECO:0000256" key="1">
    <source>
        <dbReference type="SAM" id="MobiDB-lite"/>
    </source>
</evidence>
<dbReference type="InterPro" id="IPR011044">
    <property type="entry name" value="Quino_amine_DH_bsu"/>
</dbReference>
<dbReference type="RefSeq" id="WP_052769656.1">
    <property type="nucleotide sequence ID" value="NZ_JARAUR010000222.1"/>
</dbReference>
<organism evidence="2 3">
    <name type="scientific">Streptomyces europaeiscabiei</name>
    <dbReference type="NCBI Taxonomy" id="146819"/>
    <lineage>
        <taxon>Bacteria</taxon>
        <taxon>Bacillati</taxon>
        <taxon>Actinomycetota</taxon>
        <taxon>Actinomycetes</taxon>
        <taxon>Kitasatosporales</taxon>
        <taxon>Streptomycetaceae</taxon>
        <taxon>Streptomyces</taxon>
    </lineage>
</organism>
<sequence length="466" mass="49254">MKIRTGLVVGTVLSLGLVTGCGGGDGDGESGTKATGRPKASASASEAGQPVYKGEPIPGLAAKPAWSLARKDGKAYECGGDTAFDRADHLYGTDPDRICQVGDAFLLVQDLTAPEDESGAETRTAHFVAHLHDAATGKERKTFTVKCDYDPADGDGPSLSTHVQVGQWKDGSPAFLVRTCENTEASGLKAAAVKTVYTMYDPSGAELGSSTLTGEDNVDLPVIRGHVKTDDRVTFAPIGGGRDFVLDKYLAEKDIYGSGQGYVDNDHGIYTPLRLIDRTTGKRVWSTGDEVDQPDELRDMDGEYEDGDRYLFPLRGDQATLIWSPRTKGDELITTVDLPTGRTLAVGPAVTVSLAATDMAKIVVSPDGKTAVANFGEGALAWNTQTGAELWRQESDDKDIEPLMITPGGVLYATLDDGETAALAAGTKELLGMVPEGAEVPAEFTSNGYTLLDTSEGLFAFEAEKA</sequence>
<evidence type="ECO:0000313" key="2">
    <source>
        <dbReference type="EMBL" id="MDX3703649.1"/>
    </source>
</evidence>
<dbReference type="Proteomes" id="UP001271274">
    <property type="component" value="Unassembled WGS sequence"/>
</dbReference>
<keyword evidence="3" id="KW-1185">Reference proteome</keyword>
<accession>A0ABU4NMU4</accession>
<proteinExistence type="predicted"/>
<gene>
    <name evidence="2" type="ORF">PV662_28590</name>
</gene>
<evidence type="ECO:0000313" key="3">
    <source>
        <dbReference type="Proteomes" id="UP001271274"/>
    </source>
</evidence>
<feature type="region of interest" description="Disordered" evidence="1">
    <location>
        <begin position="24"/>
        <end position="56"/>
    </location>
</feature>
<dbReference type="SUPFAM" id="SSF50969">
    <property type="entry name" value="YVTN repeat-like/Quinoprotein amine dehydrogenase"/>
    <property type="match status" value="1"/>
</dbReference>